<dbReference type="InterPro" id="IPR002669">
    <property type="entry name" value="UreD"/>
</dbReference>
<comment type="similarity">
    <text evidence="1">Belongs to the UreD family.</text>
</comment>
<protein>
    <submittedName>
        <fullName evidence="4">Urease accessory protein D-like isoform X2</fullName>
    </submittedName>
</protein>
<dbReference type="Pfam" id="PF01774">
    <property type="entry name" value="UreD"/>
    <property type="match status" value="1"/>
</dbReference>
<name>A0ABM1BQS4_LIMPO</name>
<proteinExistence type="inferred from homology"/>
<evidence type="ECO:0000313" key="4">
    <source>
        <dbReference type="RefSeq" id="XP_013786854.1"/>
    </source>
</evidence>
<dbReference type="GeneID" id="106470828"/>
<dbReference type="PANTHER" id="PTHR33643:SF1">
    <property type="entry name" value="UREASE ACCESSORY PROTEIN D"/>
    <property type="match status" value="1"/>
</dbReference>
<dbReference type="PANTHER" id="PTHR33643">
    <property type="entry name" value="UREASE ACCESSORY PROTEIN D"/>
    <property type="match status" value="1"/>
</dbReference>
<evidence type="ECO:0000313" key="3">
    <source>
        <dbReference type="Proteomes" id="UP000694941"/>
    </source>
</evidence>
<accession>A0ABM1BQS4</accession>
<gene>
    <name evidence="4" type="primary">LOC106470828</name>
</gene>
<keyword evidence="3" id="KW-1185">Reference proteome</keyword>
<evidence type="ECO:0000256" key="1">
    <source>
        <dbReference type="ARBA" id="ARBA00007177"/>
    </source>
</evidence>
<dbReference type="RefSeq" id="XP_013786854.1">
    <property type="nucleotide sequence ID" value="XM_013931400.2"/>
</dbReference>
<sequence>MTEFARGREGRCNIEVTAAPCAKPISGKTIRQFLKADITKCFYTYPVYPCNDNKTTNFRISFSVSSFGLLCVLPDPVVCFKNANYNQEQDVFISSTSNLVFLDWLTSGRMARGERWEFTRLKTTLSVFLDSTLVFRDVLCLKNTSQLELRTSMKQTNIVGFCFITGPDLRQFIEGILCDVGCRQAYGNSPSSDILMTVSPYYHQGSTDISGCVIRFSGWETSKVMFQLEKLLQPIYPILGGNPFYLK</sequence>
<evidence type="ECO:0000256" key="2">
    <source>
        <dbReference type="ARBA" id="ARBA00023186"/>
    </source>
</evidence>
<keyword evidence="2" id="KW-0143">Chaperone</keyword>
<dbReference type="Proteomes" id="UP000694941">
    <property type="component" value="Unplaced"/>
</dbReference>
<organism evidence="3 4">
    <name type="scientific">Limulus polyphemus</name>
    <name type="common">Atlantic horseshoe crab</name>
    <dbReference type="NCBI Taxonomy" id="6850"/>
    <lineage>
        <taxon>Eukaryota</taxon>
        <taxon>Metazoa</taxon>
        <taxon>Ecdysozoa</taxon>
        <taxon>Arthropoda</taxon>
        <taxon>Chelicerata</taxon>
        <taxon>Merostomata</taxon>
        <taxon>Xiphosura</taxon>
        <taxon>Limulidae</taxon>
        <taxon>Limulus</taxon>
    </lineage>
</organism>
<reference evidence="4" key="1">
    <citation type="submission" date="2025-08" db="UniProtKB">
        <authorList>
            <consortium name="RefSeq"/>
        </authorList>
    </citation>
    <scope>IDENTIFICATION</scope>
    <source>
        <tissue evidence="4">Muscle</tissue>
    </source>
</reference>